<proteinExistence type="predicted"/>
<name>B3E5B5_TRIL1</name>
<keyword evidence="2" id="KW-1185">Reference proteome</keyword>
<dbReference type="Proteomes" id="UP000002420">
    <property type="component" value="Chromosome"/>
</dbReference>
<accession>B3E5B5</accession>
<dbReference type="EMBL" id="CP001089">
    <property type="protein sequence ID" value="ACD96102.1"/>
    <property type="molecule type" value="Genomic_DNA"/>
</dbReference>
<dbReference type="STRING" id="398767.Glov_2386"/>
<organism evidence="1 2">
    <name type="scientific">Trichlorobacter lovleyi (strain ATCC BAA-1151 / DSM 17278 / SZ)</name>
    <name type="common">Geobacter lovleyi</name>
    <dbReference type="NCBI Taxonomy" id="398767"/>
    <lineage>
        <taxon>Bacteria</taxon>
        <taxon>Pseudomonadati</taxon>
        <taxon>Thermodesulfobacteriota</taxon>
        <taxon>Desulfuromonadia</taxon>
        <taxon>Geobacterales</taxon>
        <taxon>Geobacteraceae</taxon>
        <taxon>Trichlorobacter</taxon>
    </lineage>
</organism>
<evidence type="ECO:0000313" key="2">
    <source>
        <dbReference type="Proteomes" id="UP000002420"/>
    </source>
</evidence>
<dbReference type="KEGG" id="glo:Glov_2386"/>
<dbReference type="AlphaFoldDB" id="B3E5B5"/>
<dbReference type="HOGENOM" id="CLU_2287490_0_0_7"/>
<sequence>MQQLPDIVLSSKVLAYLLRKQASCLTLELKPLMSCCVPYSPPPHITLSPPEIRSRFHMIQQDSITIYLDRSLCDIQRLTIDKLGFSIFSWLSVTDWRPLPL</sequence>
<evidence type="ECO:0000313" key="1">
    <source>
        <dbReference type="EMBL" id="ACD96102.1"/>
    </source>
</evidence>
<dbReference type="OrthoDB" id="1798539at2"/>
<reference evidence="1 2" key="1">
    <citation type="submission" date="2008-05" db="EMBL/GenBank/DDBJ databases">
        <title>Complete sequence of chromosome of Geobacter lovleyi SZ.</title>
        <authorList>
            <consortium name="US DOE Joint Genome Institute"/>
            <person name="Lucas S."/>
            <person name="Copeland A."/>
            <person name="Lapidus A."/>
            <person name="Glavina del Rio T."/>
            <person name="Dalin E."/>
            <person name="Tice H."/>
            <person name="Bruce D."/>
            <person name="Goodwin L."/>
            <person name="Pitluck S."/>
            <person name="Chertkov O."/>
            <person name="Meincke L."/>
            <person name="Brettin T."/>
            <person name="Detter J.C."/>
            <person name="Han C."/>
            <person name="Tapia R."/>
            <person name="Kuske C.R."/>
            <person name="Schmutz J."/>
            <person name="Larimer F."/>
            <person name="Land M."/>
            <person name="Hauser L."/>
            <person name="Kyrpides N."/>
            <person name="Mikhailova N."/>
            <person name="Sung Y."/>
            <person name="Fletcher K.E."/>
            <person name="Ritalahti K.M."/>
            <person name="Loeffler F.E."/>
            <person name="Richardson P."/>
        </authorList>
    </citation>
    <scope>NUCLEOTIDE SEQUENCE [LARGE SCALE GENOMIC DNA]</scope>
    <source>
        <strain evidence="2">ATCC BAA-1151 / DSM 17278 / SZ</strain>
    </source>
</reference>
<gene>
    <name evidence="1" type="ordered locus">Glov_2386</name>
</gene>
<protein>
    <submittedName>
        <fullName evidence="1">Uncharacterized protein</fullName>
    </submittedName>
</protein>
<dbReference type="RefSeq" id="WP_012470435.1">
    <property type="nucleotide sequence ID" value="NC_010814.1"/>
</dbReference>